<dbReference type="Gene3D" id="1.10.540.10">
    <property type="entry name" value="Acyl-CoA dehydrogenase/oxidase, N-terminal domain"/>
    <property type="match status" value="1"/>
</dbReference>
<evidence type="ECO:0000259" key="7">
    <source>
        <dbReference type="Pfam" id="PF00441"/>
    </source>
</evidence>
<evidence type="ECO:0000256" key="6">
    <source>
        <dbReference type="RuleBase" id="RU362125"/>
    </source>
</evidence>
<dbReference type="FunFam" id="1.20.140.10:FF:000001">
    <property type="entry name" value="Acyl-CoA dehydrogenase"/>
    <property type="match status" value="1"/>
</dbReference>
<keyword evidence="11" id="KW-1185">Reference proteome</keyword>
<dbReference type="InterPro" id="IPR050741">
    <property type="entry name" value="Acyl-CoA_dehydrogenase"/>
</dbReference>
<evidence type="ECO:0000256" key="3">
    <source>
        <dbReference type="ARBA" id="ARBA00022630"/>
    </source>
</evidence>
<reference evidence="10 11" key="1">
    <citation type="journal article" date="2012" name="BMC Genomics">
        <title>Complete genome sequence of Saccharothrix espanaensis DSM 44229T and comparison to the other completely sequenced Pseudonocardiaceae.</title>
        <authorList>
            <person name="Strobel T."/>
            <person name="Al-Dilaimi A."/>
            <person name="Blom J."/>
            <person name="Gessner A."/>
            <person name="Kalinowski J."/>
            <person name="Luzhetska M."/>
            <person name="Puhler A."/>
            <person name="Szczepanowski R."/>
            <person name="Bechthold A."/>
            <person name="Ruckert C."/>
        </authorList>
    </citation>
    <scope>NUCLEOTIDE SEQUENCE [LARGE SCALE GENOMIC DNA]</scope>
    <source>
        <strain evidence="11">ATCC 51144 / DSM 44229 / JCM 9112 / NBRC 15066 / NRRL 15764</strain>
    </source>
</reference>
<dbReference type="InterPro" id="IPR009075">
    <property type="entry name" value="AcylCo_DH/oxidase_C"/>
</dbReference>
<keyword evidence="4 6" id="KW-0274">FAD</keyword>
<feature type="domain" description="Acyl-CoA dehydrogenase/oxidase C-terminal" evidence="7">
    <location>
        <begin position="228"/>
        <end position="376"/>
    </location>
</feature>
<proteinExistence type="inferred from homology"/>
<dbReference type="PANTHER" id="PTHR48083">
    <property type="entry name" value="MEDIUM-CHAIN SPECIFIC ACYL-COA DEHYDROGENASE, MITOCHONDRIAL-RELATED"/>
    <property type="match status" value="1"/>
</dbReference>
<evidence type="ECO:0000256" key="4">
    <source>
        <dbReference type="ARBA" id="ARBA00022827"/>
    </source>
</evidence>
<dbReference type="FunFam" id="2.40.110.10:FF:000002">
    <property type="entry name" value="Acyl-CoA dehydrogenase fadE12"/>
    <property type="match status" value="1"/>
</dbReference>
<keyword evidence="5 6" id="KW-0560">Oxidoreductase</keyword>
<evidence type="ECO:0000313" key="10">
    <source>
        <dbReference type="EMBL" id="CCH29809.1"/>
    </source>
</evidence>
<dbReference type="EMBL" id="HE804045">
    <property type="protein sequence ID" value="CCH29809.1"/>
    <property type="molecule type" value="Genomic_DNA"/>
</dbReference>
<dbReference type="InterPro" id="IPR009100">
    <property type="entry name" value="AcylCoA_DH/oxidase_NM_dom_sf"/>
</dbReference>
<dbReference type="InterPro" id="IPR006089">
    <property type="entry name" value="Acyl-CoA_DH_CS"/>
</dbReference>
<feature type="domain" description="Acyl-CoA oxidase/dehydrogenase middle" evidence="8">
    <location>
        <begin position="122"/>
        <end position="215"/>
    </location>
</feature>
<name>K0JYM0_SACES</name>
<dbReference type="GO" id="GO:0033539">
    <property type="term" value="P:fatty acid beta-oxidation using acyl-CoA dehydrogenase"/>
    <property type="evidence" value="ECO:0007669"/>
    <property type="project" value="TreeGrafter"/>
</dbReference>
<dbReference type="KEGG" id="sesp:BN6_24950"/>
<dbReference type="AlphaFoldDB" id="K0JYM0"/>
<dbReference type="Pfam" id="PF00441">
    <property type="entry name" value="Acyl-CoA_dh_1"/>
    <property type="match status" value="1"/>
</dbReference>
<dbReference type="Gene3D" id="2.40.110.10">
    <property type="entry name" value="Butyryl-CoA Dehydrogenase, subunit A, domain 2"/>
    <property type="match status" value="1"/>
</dbReference>
<dbReference type="InterPro" id="IPR006091">
    <property type="entry name" value="Acyl-CoA_Oxase/DH_mid-dom"/>
</dbReference>
<dbReference type="Proteomes" id="UP000006281">
    <property type="component" value="Chromosome"/>
</dbReference>
<dbReference type="InterPro" id="IPR036250">
    <property type="entry name" value="AcylCo_DH-like_C"/>
</dbReference>
<dbReference type="SUPFAM" id="SSF47203">
    <property type="entry name" value="Acyl-CoA dehydrogenase C-terminal domain-like"/>
    <property type="match status" value="1"/>
</dbReference>
<dbReference type="GO" id="GO:0003995">
    <property type="term" value="F:acyl-CoA dehydrogenase activity"/>
    <property type="evidence" value="ECO:0007669"/>
    <property type="project" value="InterPro"/>
</dbReference>
<protein>
    <submittedName>
        <fullName evidence="10">Acyl-CoA dehydrogenase</fullName>
    </submittedName>
</protein>
<comment type="cofactor">
    <cofactor evidence="1 6">
        <name>FAD</name>
        <dbReference type="ChEBI" id="CHEBI:57692"/>
    </cofactor>
</comment>
<dbReference type="eggNOG" id="COG1960">
    <property type="taxonomic scope" value="Bacteria"/>
</dbReference>
<gene>
    <name evidence="10" type="ordered locus">BN6_24950</name>
</gene>
<dbReference type="InterPro" id="IPR037069">
    <property type="entry name" value="AcylCoA_DH/ox_N_sf"/>
</dbReference>
<evidence type="ECO:0000259" key="9">
    <source>
        <dbReference type="Pfam" id="PF02771"/>
    </source>
</evidence>
<feature type="domain" description="Acyl-CoA dehydrogenase/oxidase N-terminal" evidence="9">
    <location>
        <begin position="6"/>
        <end position="118"/>
    </location>
</feature>
<comment type="similarity">
    <text evidence="2 6">Belongs to the acyl-CoA dehydrogenase family.</text>
</comment>
<dbReference type="Gene3D" id="1.20.140.10">
    <property type="entry name" value="Butyryl-CoA Dehydrogenase, subunit A, domain 3"/>
    <property type="match status" value="1"/>
</dbReference>
<organism evidence="10 11">
    <name type="scientific">Saccharothrix espanaensis (strain ATCC 51144 / DSM 44229 / JCM 9112 / NBRC 15066 / NRRL 15764)</name>
    <dbReference type="NCBI Taxonomy" id="1179773"/>
    <lineage>
        <taxon>Bacteria</taxon>
        <taxon>Bacillati</taxon>
        <taxon>Actinomycetota</taxon>
        <taxon>Actinomycetes</taxon>
        <taxon>Pseudonocardiales</taxon>
        <taxon>Pseudonocardiaceae</taxon>
        <taxon>Saccharothrix</taxon>
    </lineage>
</organism>
<keyword evidence="3 6" id="KW-0285">Flavoprotein</keyword>
<dbReference type="GO" id="GO:0050660">
    <property type="term" value="F:flavin adenine dinucleotide binding"/>
    <property type="evidence" value="ECO:0007669"/>
    <property type="project" value="InterPro"/>
</dbReference>
<evidence type="ECO:0000259" key="8">
    <source>
        <dbReference type="Pfam" id="PF02770"/>
    </source>
</evidence>
<dbReference type="Pfam" id="PF02770">
    <property type="entry name" value="Acyl-CoA_dh_M"/>
    <property type="match status" value="1"/>
</dbReference>
<evidence type="ECO:0000256" key="1">
    <source>
        <dbReference type="ARBA" id="ARBA00001974"/>
    </source>
</evidence>
<dbReference type="Pfam" id="PF02771">
    <property type="entry name" value="Acyl-CoA_dh_N"/>
    <property type="match status" value="1"/>
</dbReference>
<dbReference type="HOGENOM" id="CLU_018204_0_3_11"/>
<dbReference type="InterPro" id="IPR046373">
    <property type="entry name" value="Acyl-CoA_Oxase/DH_mid-dom_sf"/>
</dbReference>
<dbReference type="RefSeq" id="WP_015099921.1">
    <property type="nucleotide sequence ID" value="NC_019673.1"/>
</dbReference>
<sequence length="380" mass="40746">MSVFETPERNQLRATVRRFVEREVVPHLADWERAGELPHELHRRAAAIGLLGIGFPEHVGGAGDLLDTVVATEELIQAGGSSGLVAGLLTHGIALPHIVDAGGADLVDRFVRPTLDGELIGALAVTEPGGGSDVAALRTTARREGDHYVVNGGKTFITSGARADFVTTAVRTGGPGHQGVSLLVVEKGTPGFGVDRRLEKMGWHCSDTAELSFVDARVPVANLVGEENGGFGLIMRQFQVERISLAVQAYATAQRCLDLATGYARQRETFGRPLMSRQVVRHKLVEMAQRIDLARVYTREVAVRIAAGEECVAQVCFAKNFAVETCSFVVDAAVQLHGGAGYMRDSEVERHYRDARILGIGGGATEVMVELAAKRLGYTA</sequence>
<dbReference type="PROSITE" id="PS00073">
    <property type="entry name" value="ACYL_COA_DH_2"/>
    <property type="match status" value="1"/>
</dbReference>
<dbReference type="SUPFAM" id="SSF56645">
    <property type="entry name" value="Acyl-CoA dehydrogenase NM domain-like"/>
    <property type="match status" value="1"/>
</dbReference>
<evidence type="ECO:0000313" key="11">
    <source>
        <dbReference type="Proteomes" id="UP000006281"/>
    </source>
</evidence>
<evidence type="ECO:0000256" key="2">
    <source>
        <dbReference type="ARBA" id="ARBA00009347"/>
    </source>
</evidence>
<accession>K0JYM0</accession>
<dbReference type="PROSITE" id="PS00072">
    <property type="entry name" value="ACYL_COA_DH_1"/>
    <property type="match status" value="1"/>
</dbReference>
<dbReference type="InterPro" id="IPR013786">
    <property type="entry name" value="AcylCoA_DH/ox_N"/>
</dbReference>
<dbReference type="GO" id="GO:0005737">
    <property type="term" value="C:cytoplasm"/>
    <property type="evidence" value="ECO:0007669"/>
    <property type="project" value="TreeGrafter"/>
</dbReference>
<dbReference type="BioCyc" id="SESP1179773:BN6_RS12125-MONOMER"/>
<dbReference type="PATRIC" id="fig|1179773.3.peg.2499"/>
<evidence type="ECO:0000256" key="5">
    <source>
        <dbReference type="ARBA" id="ARBA00023002"/>
    </source>
</evidence>
<dbReference type="STRING" id="1179773.BN6_24950"/>
<dbReference type="PANTHER" id="PTHR48083:SF28">
    <property type="entry name" value="ACYL-COA DEHYDROGENASE FAMILY PROTEIN (AFU_ORTHOLOGUE AFUA_6G10880)-RELATED"/>
    <property type="match status" value="1"/>
</dbReference>
<dbReference type="OrthoDB" id="8876745at2"/>